<reference evidence="4 5" key="1">
    <citation type="submission" date="2018-05" db="EMBL/GenBank/DDBJ databases">
        <title>Genomic Encyclopedia of Type Strains, Phase IV (KMG-IV): sequencing the most valuable type-strain genomes for metagenomic binning, comparative biology and taxonomic classification.</title>
        <authorList>
            <person name="Goeker M."/>
        </authorList>
    </citation>
    <scope>NUCLEOTIDE SEQUENCE [LARGE SCALE GENOMIC DNA]</scope>
    <source>
        <strain evidence="4 5">DSM 44704</strain>
    </source>
</reference>
<comment type="caution">
    <text evidence="4">The sequence shown here is derived from an EMBL/GenBank/DDBJ whole genome shotgun (WGS) entry which is preliminary data.</text>
</comment>
<protein>
    <submittedName>
        <fullName evidence="4">Citrate lyase beta subunit</fullName>
    </submittedName>
</protein>
<dbReference type="InterPro" id="IPR015813">
    <property type="entry name" value="Pyrv/PenolPyrv_kinase-like_dom"/>
</dbReference>
<keyword evidence="2" id="KW-0479">Metal-binding</keyword>
<keyword evidence="5" id="KW-1185">Reference proteome</keyword>
<evidence type="ECO:0000256" key="2">
    <source>
        <dbReference type="ARBA" id="ARBA00022723"/>
    </source>
</evidence>
<dbReference type="AlphaFoldDB" id="A0A318K3V3"/>
<dbReference type="Proteomes" id="UP000247569">
    <property type="component" value="Unassembled WGS sequence"/>
</dbReference>
<evidence type="ECO:0000256" key="3">
    <source>
        <dbReference type="ARBA" id="ARBA00022842"/>
    </source>
</evidence>
<keyword evidence="4" id="KW-0456">Lyase</keyword>
<dbReference type="RefSeq" id="WP_174412596.1">
    <property type="nucleotide sequence ID" value="NZ_QJKF01000004.1"/>
</dbReference>
<proteinExistence type="predicted"/>
<dbReference type="Pfam" id="PF15617">
    <property type="entry name" value="C-C_Bond_Lyase"/>
    <property type="match status" value="1"/>
</dbReference>
<dbReference type="InterPro" id="IPR040442">
    <property type="entry name" value="Pyrv_kinase-like_dom_sf"/>
</dbReference>
<dbReference type="PANTHER" id="PTHR32308">
    <property type="entry name" value="LYASE BETA SUBUNIT, PUTATIVE (AFU_ORTHOLOGUE AFUA_4G13030)-RELATED"/>
    <property type="match status" value="1"/>
</dbReference>
<dbReference type="EMBL" id="QJKF01000004">
    <property type="protein sequence ID" value="PXX65550.1"/>
    <property type="molecule type" value="Genomic_DNA"/>
</dbReference>
<dbReference type="GO" id="GO:0016829">
    <property type="term" value="F:lyase activity"/>
    <property type="evidence" value="ECO:0007669"/>
    <property type="project" value="UniProtKB-KW"/>
</dbReference>
<sequence>MTAGIAVQREVSLRKRMPLRHFRQLHGPEARNLFHRAPEPFGDDHTDRELLAFGLGATLYAPATRPDLALTISKRAERGVCSMVIDLEDAVADHEVEYAKRQTVETLDLLAANGDANPLLFVRVRDADTIAEIVDQLGAGASVLTGFVFPKFDSATGPRYLDALSAAARRLDRPIYGMPVLESAGLVHRQTRDQELTRIAELLAEHRERVLAVRVGATDMCSTFGIRRDRDLTIYDVRVVADVIADIVNYLGRADGTGFVITGPVWEYFADHERMFRPLLRTAPFEESDAVPFRQYLVSRDLDGLLREITLDRANGIQGKTVIHPSHVAAVHALSVVTHEEYSDALDILQVDVGGVAASGYRNKMNEMRPHRSWARQTLLRARVFGVANKGVSFVDLLSALVTV</sequence>
<dbReference type="SUPFAM" id="SSF51621">
    <property type="entry name" value="Phosphoenolpyruvate/pyruvate domain"/>
    <property type="match status" value="1"/>
</dbReference>
<dbReference type="PANTHER" id="PTHR32308:SF10">
    <property type="entry name" value="CITRATE LYASE SUBUNIT BETA"/>
    <property type="match status" value="1"/>
</dbReference>
<dbReference type="InterPro" id="IPR039480">
    <property type="entry name" value="C-C_Bond_Lyase-like"/>
</dbReference>
<dbReference type="Gene3D" id="3.20.20.60">
    <property type="entry name" value="Phosphoenolpyruvate-binding domains"/>
    <property type="match status" value="2"/>
</dbReference>
<organism evidence="4 5">
    <name type="scientific">Nocardia tenerifensis</name>
    <dbReference type="NCBI Taxonomy" id="228006"/>
    <lineage>
        <taxon>Bacteria</taxon>
        <taxon>Bacillati</taxon>
        <taxon>Actinomycetota</taxon>
        <taxon>Actinomycetes</taxon>
        <taxon>Mycobacteriales</taxon>
        <taxon>Nocardiaceae</taxon>
        <taxon>Nocardia</taxon>
    </lineage>
</organism>
<evidence type="ECO:0000313" key="4">
    <source>
        <dbReference type="EMBL" id="PXX65550.1"/>
    </source>
</evidence>
<evidence type="ECO:0000256" key="1">
    <source>
        <dbReference type="ARBA" id="ARBA00001946"/>
    </source>
</evidence>
<evidence type="ECO:0000313" key="5">
    <source>
        <dbReference type="Proteomes" id="UP000247569"/>
    </source>
</evidence>
<keyword evidence="3" id="KW-0460">Magnesium</keyword>
<dbReference type="GO" id="GO:0006107">
    <property type="term" value="P:oxaloacetate metabolic process"/>
    <property type="evidence" value="ECO:0007669"/>
    <property type="project" value="TreeGrafter"/>
</dbReference>
<gene>
    <name evidence="4" type="ORF">DFR70_104615</name>
</gene>
<comment type="cofactor">
    <cofactor evidence="1">
        <name>Mg(2+)</name>
        <dbReference type="ChEBI" id="CHEBI:18420"/>
    </cofactor>
</comment>
<name>A0A318K3V3_9NOCA</name>
<accession>A0A318K3V3</accession>
<dbReference type="GO" id="GO:0000287">
    <property type="term" value="F:magnesium ion binding"/>
    <property type="evidence" value="ECO:0007669"/>
    <property type="project" value="TreeGrafter"/>
</dbReference>